<sequence length="205" mass="23852">MSSLSSEVSSKDNRPLIRSSNLENPNLHSLQITSVLLDEYNFRKWFVSARLFITSHELIGYLDGDKKELEISSPEYTVWRKENATVMSWLLASMTPRVARIVHHFPTATKIWEKVSKTYGQKKNNARIYKLNQDIAALRQGDMDKESHDKQIEKGRAFKFLAGLDPIYEGVRSQILGKDELPELHHVYYLVRNEEVRRKEMQVDS</sequence>
<dbReference type="InParanoid" id="A0A1U8AEG9"/>
<evidence type="ECO:0000313" key="1">
    <source>
        <dbReference type="Proteomes" id="UP000189703"/>
    </source>
</evidence>
<evidence type="ECO:0000313" key="2">
    <source>
        <dbReference type="RefSeq" id="XP_010263943.1"/>
    </source>
</evidence>
<accession>A0A1U8AEG9</accession>
<organism evidence="1 2">
    <name type="scientific">Nelumbo nucifera</name>
    <name type="common">Sacred lotus</name>
    <dbReference type="NCBI Taxonomy" id="4432"/>
    <lineage>
        <taxon>Eukaryota</taxon>
        <taxon>Viridiplantae</taxon>
        <taxon>Streptophyta</taxon>
        <taxon>Embryophyta</taxon>
        <taxon>Tracheophyta</taxon>
        <taxon>Spermatophyta</taxon>
        <taxon>Magnoliopsida</taxon>
        <taxon>Proteales</taxon>
        <taxon>Nelumbonaceae</taxon>
        <taxon>Nelumbo</taxon>
    </lineage>
</organism>
<dbReference type="eggNOG" id="KOG0017">
    <property type="taxonomic scope" value="Eukaryota"/>
</dbReference>
<dbReference type="OrthoDB" id="1750575at2759"/>
<dbReference type="OMA" id="ARIVHHF"/>
<dbReference type="GeneID" id="104602074"/>
<dbReference type="Pfam" id="PF14223">
    <property type="entry name" value="Retrotran_gag_2"/>
    <property type="match status" value="1"/>
</dbReference>
<dbReference type="Proteomes" id="UP000189703">
    <property type="component" value="Unplaced"/>
</dbReference>
<dbReference type="PANTHER" id="PTHR37610">
    <property type="entry name" value="CCHC-TYPE DOMAIN-CONTAINING PROTEIN"/>
    <property type="match status" value="1"/>
</dbReference>
<reference evidence="2" key="1">
    <citation type="submission" date="2025-08" db="UniProtKB">
        <authorList>
            <consortium name="RefSeq"/>
        </authorList>
    </citation>
    <scope>IDENTIFICATION</scope>
</reference>
<dbReference type="KEGG" id="nnu:104602074"/>
<keyword evidence="1" id="KW-1185">Reference proteome</keyword>
<proteinExistence type="predicted"/>
<protein>
    <submittedName>
        <fullName evidence="2">Uncharacterized protein LOC104602074</fullName>
    </submittedName>
</protein>
<gene>
    <name evidence="2" type="primary">LOC104602074</name>
</gene>
<dbReference type="RefSeq" id="XP_010263943.1">
    <property type="nucleotide sequence ID" value="XM_010265641.1"/>
</dbReference>
<dbReference type="PANTHER" id="PTHR37610:SF75">
    <property type="entry name" value="RETROTRANSPOSON COPIA-LIKE N-TERMINAL DOMAIN-CONTAINING PROTEIN"/>
    <property type="match status" value="1"/>
</dbReference>
<dbReference type="AlphaFoldDB" id="A0A1U8AEG9"/>
<name>A0A1U8AEG9_NELNU</name>